<feature type="transmembrane region" description="Helical" evidence="7">
    <location>
        <begin position="196"/>
        <end position="215"/>
    </location>
</feature>
<feature type="transmembrane region" description="Helical" evidence="7">
    <location>
        <begin position="42"/>
        <end position="63"/>
    </location>
</feature>
<comment type="similarity">
    <text evidence="2">Belongs to the nucleobase:cation symporter-2 (NCS2) (TC 2.A.40) family.</text>
</comment>
<sequence>MKELLKSSNWISGLQWLFFIFTNIVVIPITIGAAFDLSPSKIVNLLQLSFIVTGLACIVQAFLGHKRAIMEGQSGLWWGVILTLSTTAAAQGMPLDVLGGSLTVGVLITSILTLLIGITGAGPHLAKLFKPAAMGVFMFLFGCQLIGIFLKGMLGIPFGTQTQGAQIDLGVSLLSIITVILIIIISVKAPPSLRRYGLLIGIIVGWAVYALVFNTPESVEQASSFRIELFPLGKPAWDMGIIVTTVLAGLLNASNTFGSLKGTESMYNIVTTKSEYRASFTITGIFTLIAGLFGLVPYSPYVSSIGFLNQTGIYKRMPFILGGFMFLVMGLIPPIGHFFSKLPLSIGSAALFVSYSLLLISSLNFFKQVEFNTLNAYRSAVPLFVGIIIMTLPASYFVSIPSVIRPFLSSGLLVGIILALILENLFDWDRYGTTAESKEEKKEDKVKIKSYSIETK</sequence>
<dbReference type="NCBIfam" id="NF008502">
    <property type="entry name" value="PRK11412.1"/>
    <property type="match status" value="1"/>
</dbReference>
<feature type="transmembrane region" description="Helical" evidence="7">
    <location>
        <begin position="102"/>
        <end position="126"/>
    </location>
</feature>
<feature type="transmembrane region" description="Helical" evidence="7">
    <location>
        <begin position="171"/>
        <end position="190"/>
    </location>
</feature>
<evidence type="ECO:0000256" key="3">
    <source>
        <dbReference type="ARBA" id="ARBA00022448"/>
    </source>
</evidence>
<keyword evidence="3" id="KW-0813">Transport</keyword>
<feature type="transmembrane region" description="Helical" evidence="7">
    <location>
        <begin position="403"/>
        <end position="422"/>
    </location>
</feature>
<keyword evidence="5 7" id="KW-1133">Transmembrane helix</keyword>
<keyword evidence="4 7" id="KW-0812">Transmembrane</keyword>
<dbReference type="Proteomes" id="UP000481030">
    <property type="component" value="Unassembled WGS sequence"/>
</dbReference>
<gene>
    <name evidence="8" type="ORF">F7731_06465</name>
</gene>
<evidence type="ECO:0000256" key="2">
    <source>
        <dbReference type="ARBA" id="ARBA00008821"/>
    </source>
</evidence>
<accession>A0A6L3V9X9</accession>
<feature type="transmembrane region" description="Helical" evidence="7">
    <location>
        <begin position="377"/>
        <end position="397"/>
    </location>
</feature>
<dbReference type="Pfam" id="PF00860">
    <property type="entry name" value="Xan_ur_permease"/>
    <property type="match status" value="1"/>
</dbReference>
<dbReference type="OrthoDB" id="5597247at2"/>
<evidence type="ECO:0000256" key="4">
    <source>
        <dbReference type="ARBA" id="ARBA00022692"/>
    </source>
</evidence>
<comment type="caution">
    <text evidence="8">The sequence shown here is derived from an EMBL/GenBank/DDBJ whole genome shotgun (WGS) entry which is preliminary data.</text>
</comment>
<dbReference type="NCBIfam" id="NF037981">
    <property type="entry name" value="NCS2_1"/>
    <property type="match status" value="1"/>
</dbReference>
<feature type="transmembrane region" description="Helical" evidence="7">
    <location>
        <begin position="345"/>
        <end position="365"/>
    </location>
</feature>
<dbReference type="InterPro" id="IPR006043">
    <property type="entry name" value="NCS2"/>
</dbReference>
<dbReference type="EMBL" id="WBOS01000002">
    <property type="protein sequence ID" value="KAB2337718.1"/>
    <property type="molecule type" value="Genomic_DNA"/>
</dbReference>
<dbReference type="GO" id="GO:0005886">
    <property type="term" value="C:plasma membrane"/>
    <property type="evidence" value="ECO:0007669"/>
    <property type="project" value="TreeGrafter"/>
</dbReference>
<dbReference type="AlphaFoldDB" id="A0A6L3V9X9"/>
<dbReference type="PANTHER" id="PTHR42810">
    <property type="entry name" value="PURINE PERMEASE C1399.01C-RELATED"/>
    <property type="match status" value="1"/>
</dbReference>
<feature type="transmembrane region" description="Helical" evidence="7">
    <location>
        <begin position="319"/>
        <end position="339"/>
    </location>
</feature>
<keyword evidence="6 7" id="KW-0472">Membrane</keyword>
<evidence type="ECO:0000313" key="8">
    <source>
        <dbReference type="EMBL" id="KAB2337718.1"/>
    </source>
</evidence>
<feature type="transmembrane region" description="Helical" evidence="7">
    <location>
        <begin position="278"/>
        <end position="298"/>
    </location>
</feature>
<organism evidence="8 9">
    <name type="scientific">Cytobacillus depressus</name>
    <dbReference type="NCBI Taxonomy" id="1602942"/>
    <lineage>
        <taxon>Bacteria</taxon>
        <taxon>Bacillati</taxon>
        <taxon>Bacillota</taxon>
        <taxon>Bacilli</taxon>
        <taxon>Bacillales</taxon>
        <taxon>Bacillaceae</taxon>
        <taxon>Cytobacillus</taxon>
    </lineage>
</organism>
<dbReference type="PANTHER" id="PTHR42810:SF6">
    <property type="entry name" value="PURINE PERMEASE YBBY-RELATED"/>
    <property type="match status" value="1"/>
</dbReference>
<evidence type="ECO:0000256" key="5">
    <source>
        <dbReference type="ARBA" id="ARBA00022989"/>
    </source>
</evidence>
<keyword evidence="9" id="KW-1185">Reference proteome</keyword>
<reference evidence="8 9" key="1">
    <citation type="journal article" date="2016" name="Antonie Van Leeuwenhoek">
        <title>Bacillus depressus sp. nov., isolated from soil of a sunflower field.</title>
        <authorList>
            <person name="Wei X."/>
            <person name="Xin D."/>
            <person name="Xin Y."/>
            <person name="Zhang H."/>
            <person name="Wang T."/>
            <person name="Zhang J."/>
        </authorList>
    </citation>
    <scope>NUCLEOTIDE SEQUENCE [LARGE SCALE GENOMIC DNA]</scope>
    <source>
        <strain evidence="8 9">BZ1</strain>
    </source>
</reference>
<name>A0A6L3V9X9_9BACI</name>
<feature type="transmembrane region" description="Helical" evidence="7">
    <location>
        <begin position="236"/>
        <end position="258"/>
    </location>
</feature>
<feature type="transmembrane region" description="Helical" evidence="7">
    <location>
        <begin position="16"/>
        <end position="35"/>
    </location>
</feature>
<evidence type="ECO:0000256" key="6">
    <source>
        <dbReference type="ARBA" id="ARBA00023136"/>
    </source>
</evidence>
<protein>
    <submittedName>
        <fullName evidence="8">Uracil/xanthine transporter</fullName>
    </submittedName>
</protein>
<feature type="transmembrane region" description="Helical" evidence="7">
    <location>
        <begin position="75"/>
        <end position="95"/>
    </location>
</feature>
<dbReference type="GO" id="GO:0042907">
    <property type="term" value="F:xanthine transmembrane transporter activity"/>
    <property type="evidence" value="ECO:0007669"/>
    <property type="project" value="TreeGrafter"/>
</dbReference>
<proteinExistence type="inferred from homology"/>
<evidence type="ECO:0000256" key="1">
    <source>
        <dbReference type="ARBA" id="ARBA00004141"/>
    </source>
</evidence>
<evidence type="ECO:0000256" key="7">
    <source>
        <dbReference type="SAM" id="Phobius"/>
    </source>
</evidence>
<evidence type="ECO:0000313" key="9">
    <source>
        <dbReference type="Proteomes" id="UP000481030"/>
    </source>
</evidence>
<feature type="transmembrane region" description="Helical" evidence="7">
    <location>
        <begin position="132"/>
        <end position="150"/>
    </location>
</feature>
<comment type="subcellular location">
    <subcellularLocation>
        <location evidence="1">Membrane</location>
        <topology evidence="1">Multi-pass membrane protein</topology>
    </subcellularLocation>
</comment>